<sequence length="191" mass="22531">MAKPSSCPDLYDECRTISITKLKEWNYLNRNDLKTGNISWSRNNTVHSRIGILVNTISTRPFVELDYKCNDQVINYKVYLISKPTNIGKGEQWFFECPSTKKLCRKLYMISTYFLHRSAFKGALYGKQTYSKNNRDQFREFKKEFDIEDAYETTYSRYFKKSYNGKPTKRYSRICKKLSGSKIGSLDRFGI</sequence>
<name>A0A512BC19_9BACT</name>
<accession>A0A512BC19</accession>
<protein>
    <submittedName>
        <fullName evidence="1">Uncharacterized protein</fullName>
    </submittedName>
</protein>
<dbReference type="RefSeq" id="WP_147203620.1">
    <property type="nucleotide sequence ID" value="NZ_BJYT01000006.1"/>
</dbReference>
<dbReference type="AlphaFoldDB" id="A0A512BC19"/>
<gene>
    <name evidence="1" type="ORF">SAE01_20020</name>
</gene>
<dbReference type="Proteomes" id="UP000321513">
    <property type="component" value="Unassembled WGS sequence"/>
</dbReference>
<proteinExistence type="predicted"/>
<dbReference type="OrthoDB" id="837641at2"/>
<reference evidence="1 2" key="1">
    <citation type="submission" date="2019-07" db="EMBL/GenBank/DDBJ databases">
        <title>Whole genome shotgun sequence of Segetibacter aerophilus NBRC 106135.</title>
        <authorList>
            <person name="Hosoyama A."/>
            <person name="Uohara A."/>
            <person name="Ohji S."/>
            <person name="Ichikawa N."/>
        </authorList>
    </citation>
    <scope>NUCLEOTIDE SEQUENCE [LARGE SCALE GENOMIC DNA]</scope>
    <source>
        <strain evidence="1 2">NBRC 106135</strain>
    </source>
</reference>
<comment type="caution">
    <text evidence="1">The sequence shown here is derived from an EMBL/GenBank/DDBJ whole genome shotgun (WGS) entry which is preliminary data.</text>
</comment>
<organism evidence="1 2">
    <name type="scientific">Segetibacter aerophilus</name>
    <dbReference type="NCBI Taxonomy" id="670293"/>
    <lineage>
        <taxon>Bacteria</taxon>
        <taxon>Pseudomonadati</taxon>
        <taxon>Bacteroidota</taxon>
        <taxon>Chitinophagia</taxon>
        <taxon>Chitinophagales</taxon>
        <taxon>Chitinophagaceae</taxon>
        <taxon>Segetibacter</taxon>
    </lineage>
</organism>
<evidence type="ECO:0000313" key="2">
    <source>
        <dbReference type="Proteomes" id="UP000321513"/>
    </source>
</evidence>
<evidence type="ECO:0000313" key="1">
    <source>
        <dbReference type="EMBL" id="GEO09506.1"/>
    </source>
</evidence>
<keyword evidence="2" id="KW-1185">Reference proteome</keyword>
<dbReference type="EMBL" id="BJYT01000006">
    <property type="protein sequence ID" value="GEO09506.1"/>
    <property type="molecule type" value="Genomic_DNA"/>
</dbReference>